<evidence type="ECO:0000256" key="4">
    <source>
        <dbReference type="ARBA" id="ARBA00012030"/>
    </source>
</evidence>
<dbReference type="SMART" id="SM00986">
    <property type="entry name" value="UDG"/>
    <property type="match status" value="1"/>
</dbReference>
<sequence length="222" mass="24902">MSDAIQINSEWKEVLEDEFAKPYFKNLLSFIRDEYSSSTIFPKREDIFKAFNATPFTKVKVIILGQDPYYGSGQANGLCFSVNPEVKLPPSLLNIFKEIDSDLGSENSRDGNLERWAQQGVFLLNATLTVKEGEAGSHQNKGWEKFTDAVINAIARNREGLVYLLWGSYAQKKGALISPDKNLILKSVHPSPLSAYRGFLGCKHFSKTNAYLVAKSKSPINW</sequence>
<dbReference type="InterPro" id="IPR018085">
    <property type="entry name" value="Ura-DNA_Glyclase_AS"/>
</dbReference>
<dbReference type="CDD" id="cd10027">
    <property type="entry name" value="UDG-F1-like"/>
    <property type="match status" value="1"/>
</dbReference>
<organism evidence="13 14">
    <name type="scientific">Cryomorpha ignava</name>
    <dbReference type="NCBI Taxonomy" id="101383"/>
    <lineage>
        <taxon>Bacteria</taxon>
        <taxon>Pseudomonadati</taxon>
        <taxon>Bacteroidota</taxon>
        <taxon>Flavobacteriia</taxon>
        <taxon>Flavobacteriales</taxon>
        <taxon>Cryomorphaceae</taxon>
        <taxon>Cryomorpha</taxon>
    </lineage>
</organism>
<comment type="caution">
    <text evidence="13">The sequence shown here is derived from an EMBL/GenBank/DDBJ whole genome shotgun (WGS) entry which is preliminary data.</text>
</comment>
<dbReference type="HAMAP" id="MF_00148">
    <property type="entry name" value="UDG"/>
    <property type="match status" value="1"/>
</dbReference>
<dbReference type="Proteomes" id="UP000486602">
    <property type="component" value="Unassembled WGS sequence"/>
</dbReference>
<feature type="active site" description="Proton acceptor" evidence="9 10">
    <location>
        <position position="67"/>
    </location>
</feature>
<proteinExistence type="inferred from homology"/>
<evidence type="ECO:0000256" key="7">
    <source>
        <dbReference type="ARBA" id="ARBA00022801"/>
    </source>
</evidence>
<evidence type="ECO:0000256" key="3">
    <source>
        <dbReference type="ARBA" id="ARBA00008184"/>
    </source>
</evidence>
<reference evidence="13 14" key="1">
    <citation type="submission" date="2020-02" db="EMBL/GenBank/DDBJ databases">
        <title>Out from the shadows clarifying the taxonomy of the family Cryomorphaceae and related taxa by utilizing the GTDB taxonomic framework.</title>
        <authorList>
            <person name="Bowman J.P."/>
        </authorList>
    </citation>
    <scope>NUCLEOTIDE SEQUENCE [LARGE SCALE GENOMIC DNA]</scope>
    <source>
        <strain evidence="13 14">QSSC 1-22</strain>
    </source>
</reference>
<comment type="similarity">
    <text evidence="3 9 11">Belongs to the uracil-DNA glycosylase (UDG) superfamily. UNG family.</text>
</comment>
<dbReference type="SUPFAM" id="SSF52141">
    <property type="entry name" value="Uracil-DNA glycosylase-like"/>
    <property type="match status" value="1"/>
</dbReference>
<dbReference type="PANTHER" id="PTHR11264:SF0">
    <property type="entry name" value="URACIL-DNA GLYCOSYLASE"/>
    <property type="match status" value="1"/>
</dbReference>
<dbReference type="NCBIfam" id="NF003589">
    <property type="entry name" value="PRK05254.1-2"/>
    <property type="match status" value="1"/>
</dbReference>
<comment type="catalytic activity">
    <reaction evidence="1 9 11">
        <text>Hydrolyzes single-stranded DNA or mismatched double-stranded DNA and polynucleotides, releasing free uracil.</text>
        <dbReference type="EC" id="3.2.2.27"/>
    </reaction>
</comment>
<dbReference type="NCBIfam" id="TIGR00628">
    <property type="entry name" value="ung"/>
    <property type="match status" value="1"/>
</dbReference>
<evidence type="ECO:0000256" key="9">
    <source>
        <dbReference type="HAMAP-Rule" id="MF_00148"/>
    </source>
</evidence>
<keyword evidence="9" id="KW-0963">Cytoplasm</keyword>
<evidence type="ECO:0000256" key="5">
    <source>
        <dbReference type="ARBA" id="ARBA00018429"/>
    </source>
</evidence>
<keyword evidence="13" id="KW-0326">Glycosidase</keyword>
<dbReference type="GO" id="GO:0004844">
    <property type="term" value="F:uracil DNA N-glycosylase activity"/>
    <property type="evidence" value="ECO:0007669"/>
    <property type="project" value="UniProtKB-UniRule"/>
</dbReference>
<evidence type="ECO:0000256" key="11">
    <source>
        <dbReference type="RuleBase" id="RU003780"/>
    </source>
</evidence>
<comment type="subcellular location">
    <subcellularLocation>
        <location evidence="9">Cytoplasm</location>
    </subcellularLocation>
</comment>
<dbReference type="RefSeq" id="WP_163286579.1">
    <property type="nucleotide sequence ID" value="NZ_JAAGVY010000041.1"/>
</dbReference>
<keyword evidence="8 9" id="KW-0234">DNA repair</keyword>
<dbReference type="EC" id="3.2.2.27" evidence="4 9"/>
<keyword evidence="14" id="KW-1185">Reference proteome</keyword>
<accession>A0A7K3WVP1</accession>
<dbReference type="InterPro" id="IPR036895">
    <property type="entry name" value="Uracil-DNA_glycosylase-like_sf"/>
</dbReference>
<dbReference type="GO" id="GO:0097510">
    <property type="term" value="P:base-excision repair, AP site formation via deaminated base removal"/>
    <property type="evidence" value="ECO:0007669"/>
    <property type="project" value="TreeGrafter"/>
</dbReference>
<dbReference type="NCBIfam" id="NF003588">
    <property type="entry name" value="PRK05254.1-1"/>
    <property type="match status" value="1"/>
</dbReference>
<dbReference type="GO" id="GO:0005737">
    <property type="term" value="C:cytoplasm"/>
    <property type="evidence" value="ECO:0007669"/>
    <property type="project" value="UniProtKB-SubCell"/>
</dbReference>
<evidence type="ECO:0000313" key="13">
    <source>
        <dbReference type="EMBL" id="NEN25121.1"/>
    </source>
</evidence>
<evidence type="ECO:0000313" key="14">
    <source>
        <dbReference type="Proteomes" id="UP000486602"/>
    </source>
</evidence>
<feature type="domain" description="Uracil-DNA glycosylase-like" evidence="12">
    <location>
        <begin position="52"/>
        <end position="212"/>
    </location>
</feature>
<dbReference type="SMART" id="SM00987">
    <property type="entry name" value="UreE_C"/>
    <property type="match status" value="1"/>
</dbReference>
<evidence type="ECO:0000256" key="6">
    <source>
        <dbReference type="ARBA" id="ARBA00022763"/>
    </source>
</evidence>
<keyword evidence="7 9" id="KW-0378">Hydrolase</keyword>
<evidence type="ECO:0000256" key="1">
    <source>
        <dbReference type="ARBA" id="ARBA00001400"/>
    </source>
</evidence>
<dbReference type="PANTHER" id="PTHR11264">
    <property type="entry name" value="URACIL-DNA GLYCOSYLASE"/>
    <property type="match status" value="1"/>
</dbReference>
<evidence type="ECO:0000256" key="2">
    <source>
        <dbReference type="ARBA" id="ARBA00002631"/>
    </source>
</evidence>
<name>A0A7K3WVP1_9FLAO</name>
<dbReference type="NCBIfam" id="NF003592">
    <property type="entry name" value="PRK05254.1-5"/>
    <property type="match status" value="1"/>
</dbReference>
<dbReference type="EMBL" id="JAAGVY010000041">
    <property type="protein sequence ID" value="NEN25121.1"/>
    <property type="molecule type" value="Genomic_DNA"/>
</dbReference>
<dbReference type="PROSITE" id="PS00130">
    <property type="entry name" value="U_DNA_GLYCOSYLASE"/>
    <property type="match status" value="1"/>
</dbReference>
<dbReference type="AlphaFoldDB" id="A0A7K3WVP1"/>
<dbReference type="Gene3D" id="3.40.470.10">
    <property type="entry name" value="Uracil-DNA glycosylase-like domain"/>
    <property type="match status" value="1"/>
</dbReference>
<dbReference type="Pfam" id="PF03167">
    <property type="entry name" value="UDG"/>
    <property type="match status" value="1"/>
</dbReference>
<comment type="function">
    <text evidence="2 9 11">Excises uracil residues from the DNA which can arise as a result of misincorporation of dUMP residues by DNA polymerase or due to deamination of cytosine.</text>
</comment>
<dbReference type="NCBIfam" id="NF003591">
    <property type="entry name" value="PRK05254.1-4"/>
    <property type="match status" value="1"/>
</dbReference>
<protein>
    <recommendedName>
        <fullName evidence="5 9">Uracil-DNA glycosylase</fullName>
        <shortName evidence="9">UDG</shortName>
        <ecNumber evidence="4 9">3.2.2.27</ecNumber>
    </recommendedName>
</protein>
<evidence type="ECO:0000256" key="10">
    <source>
        <dbReference type="PROSITE-ProRule" id="PRU10072"/>
    </source>
</evidence>
<evidence type="ECO:0000259" key="12">
    <source>
        <dbReference type="SMART" id="SM00986"/>
    </source>
</evidence>
<dbReference type="InterPro" id="IPR005122">
    <property type="entry name" value="Uracil-DNA_glycosylase-like"/>
</dbReference>
<keyword evidence="6 9" id="KW-0227">DNA damage</keyword>
<gene>
    <name evidence="9 13" type="primary">ung</name>
    <name evidence="13" type="ORF">G3O08_16595</name>
</gene>
<evidence type="ECO:0000256" key="8">
    <source>
        <dbReference type="ARBA" id="ARBA00023204"/>
    </source>
</evidence>
<dbReference type="InterPro" id="IPR002043">
    <property type="entry name" value="UDG_fam1"/>
</dbReference>
<dbReference type="FunFam" id="3.40.470.10:FF:000001">
    <property type="entry name" value="Uracil-DNA glycosylase"/>
    <property type="match status" value="1"/>
</dbReference>